<keyword evidence="6 7" id="KW-0067">ATP-binding</keyword>
<dbReference type="GO" id="GO:0004674">
    <property type="term" value="F:protein serine/threonine kinase activity"/>
    <property type="evidence" value="ECO:0007669"/>
    <property type="project" value="UniProtKB-KW"/>
</dbReference>
<dbReference type="Gene3D" id="3.30.200.20">
    <property type="entry name" value="Phosphorylase Kinase, domain 1"/>
    <property type="match status" value="1"/>
</dbReference>
<dbReference type="OrthoDB" id="6111975at2"/>
<keyword evidence="3 10" id="KW-0808">Transferase</keyword>
<dbReference type="CDD" id="cd14014">
    <property type="entry name" value="STKc_PknB_like"/>
    <property type="match status" value="1"/>
</dbReference>
<dbReference type="EC" id="2.7.11.1" evidence="1"/>
<gene>
    <name evidence="10" type="primary">prkC_10</name>
    <name evidence="10" type="ORF">I41_21190</name>
</gene>
<keyword evidence="4 7" id="KW-0547">Nucleotide-binding</keyword>
<dbReference type="PROSITE" id="PS50011">
    <property type="entry name" value="PROTEIN_KINASE_DOM"/>
    <property type="match status" value="1"/>
</dbReference>
<keyword evidence="5 10" id="KW-0418">Kinase</keyword>
<dbReference type="PANTHER" id="PTHR43289:SF6">
    <property type="entry name" value="SERINE_THREONINE-PROTEIN KINASE NEKL-3"/>
    <property type="match status" value="1"/>
</dbReference>
<keyword evidence="2" id="KW-0723">Serine/threonine-protein kinase</keyword>
<dbReference type="AlphaFoldDB" id="A0A517TX37"/>
<evidence type="ECO:0000313" key="11">
    <source>
        <dbReference type="Proteomes" id="UP000317909"/>
    </source>
</evidence>
<dbReference type="EMBL" id="CP036339">
    <property type="protein sequence ID" value="QDT72934.1"/>
    <property type="molecule type" value="Genomic_DNA"/>
</dbReference>
<dbReference type="FunFam" id="1.10.510.10:FF:000021">
    <property type="entry name" value="Serine/threonine protein kinase"/>
    <property type="match status" value="1"/>
</dbReference>
<reference evidence="10 11" key="1">
    <citation type="submission" date="2019-02" db="EMBL/GenBank/DDBJ databases">
        <title>Deep-cultivation of Planctomycetes and their phenomic and genomic characterization uncovers novel biology.</title>
        <authorList>
            <person name="Wiegand S."/>
            <person name="Jogler M."/>
            <person name="Boedeker C."/>
            <person name="Pinto D."/>
            <person name="Vollmers J."/>
            <person name="Rivas-Marin E."/>
            <person name="Kohn T."/>
            <person name="Peeters S.H."/>
            <person name="Heuer A."/>
            <person name="Rast P."/>
            <person name="Oberbeckmann S."/>
            <person name="Bunk B."/>
            <person name="Jeske O."/>
            <person name="Meyerdierks A."/>
            <person name="Storesund J.E."/>
            <person name="Kallscheuer N."/>
            <person name="Luecker S."/>
            <person name="Lage O.M."/>
            <person name="Pohl T."/>
            <person name="Merkel B.J."/>
            <person name="Hornburger P."/>
            <person name="Mueller R.-W."/>
            <person name="Bruemmer F."/>
            <person name="Labrenz M."/>
            <person name="Spormann A.M."/>
            <person name="Op den Camp H."/>
            <person name="Overmann J."/>
            <person name="Amann R."/>
            <person name="Jetten M.S.M."/>
            <person name="Mascher T."/>
            <person name="Medema M.H."/>
            <person name="Devos D.P."/>
            <person name="Kaster A.-K."/>
            <person name="Ovreas L."/>
            <person name="Rohde M."/>
            <person name="Galperin M.Y."/>
            <person name="Jogler C."/>
        </authorList>
    </citation>
    <scope>NUCLEOTIDE SEQUENCE [LARGE SCALE GENOMIC DNA]</scope>
    <source>
        <strain evidence="10 11">I41</strain>
    </source>
</reference>
<evidence type="ECO:0000256" key="5">
    <source>
        <dbReference type="ARBA" id="ARBA00022777"/>
    </source>
</evidence>
<dbReference type="Proteomes" id="UP000317909">
    <property type="component" value="Chromosome"/>
</dbReference>
<sequence>MQIEQLGPYRIGRKIGKGGMGSVYEAVDEKTGQRVAVKALAPQLAMAEGFRERFEAEIESLKKLQHEGIVRLLGYGEHEGVLFYSMELVDGPSLEQEINDGRRFDWSETLSFAVQICRALKHAHDHGVVHRDIKPANLLLTTDGKVKIADFGIARLFGSTQLTTAGGVLGTADYMSPEQADGRPITEKCDQYSLGCVMFALLAGRPPFRAKTMPEMLQLQRFAEPEPVRRFAPQTPEELDRLIRQLLSKEPNDRFPNVLVLGRHMEAMQRALSRPPKPKAVKEESSQLKDHFGDTRLDATAVFNADATLSPQDMLLTPRETTDSGVYNAPTLADDGQQEPERVHSGSPLAPSVAAPVGPKTLPVPKTSRFTTVDEEAARLRSEQSSPNWLLTGQLAGTLGMLLGLVLLGWWLTRPASADDLYAEIETHIADNGDEDLTAIDGQIEEFLSRFPDDARASNLRPYADELELRKMERKLRFRTRVTGKAETHPIAALFAEADALRDQNPERAAAILQDLLTLYPTQGKAAASLTEEMRQYLTLADRELAKLRASIETRAKEQRPMLQDRLLAAERLQATEPAESAAMYRALIDLYGQQPWAAELISEAREKLKAVDKK</sequence>
<dbReference type="PROSITE" id="PS00107">
    <property type="entry name" value="PROTEIN_KINASE_ATP"/>
    <property type="match status" value="1"/>
</dbReference>
<dbReference type="PANTHER" id="PTHR43289">
    <property type="entry name" value="MITOGEN-ACTIVATED PROTEIN KINASE KINASE KINASE 20-RELATED"/>
    <property type="match status" value="1"/>
</dbReference>
<dbReference type="Pfam" id="PF00069">
    <property type="entry name" value="Pkinase"/>
    <property type="match status" value="1"/>
</dbReference>
<dbReference type="GO" id="GO:0005524">
    <property type="term" value="F:ATP binding"/>
    <property type="evidence" value="ECO:0007669"/>
    <property type="project" value="UniProtKB-UniRule"/>
</dbReference>
<organism evidence="10 11">
    <name type="scientific">Lacipirellula limnantheis</name>
    <dbReference type="NCBI Taxonomy" id="2528024"/>
    <lineage>
        <taxon>Bacteria</taxon>
        <taxon>Pseudomonadati</taxon>
        <taxon>Planctomycetota</taxon>
        <taxon>Planctomycetia</taxon>
        <taxon>Pirellulales</taxon>
        <taxon>Lacipirellulaceae</taxon>
        <taxon>Lacipirellula</taxon>
    </lineage>
</organism>
<evidence type="ECO:0000256" key="4">
    <source>
        <dbReference type="ARBA" id="ARBA00022741"/>
    </source>
</evidence>
<feature type="binding site" evidence="7">
    <location>
        <position position="38"/>
    </location>
    <ligand>
        <name>ATP</name>
        <dbReference type="ChEBI" id="CHEBI:30616"/>
    </ligand>
</feature>
<evidence type="ECO:0000256" key="7">
    <source>
        <dbReference type="PROSITE-ProRule" id="PRU10141"/>
    </source>
</evidence>
<evidence type="ECO:0000256" key="8">
    <source>
        <dbReference type="SAM" id="MobiDB-lite"/>
    </source>
</evidence>
<proteinExistence type="predicted"/>
<evidence type="ECO:0000313" key="10">
    <source>
        <dbReference type="EMBL" id="QDT72934.1"/>
    </source>
</evidence>
<dbReference type="Gene3D" id="1.10.510.10">
    <property type="entry name" value="Transferase(Phosphotransferase) domain 1"/>
    <property type="match status" value="1"/>
</dbReference>
<dbReference type="InterPro" id="IPR008271">
    <property type="entry name" value="Ser/Thr_kinase_AS"/>
</dbReference>
<evidence type="ECO:0000256" key="1">
    <source>
        <dbReference type="ARBA" id="ARBA00012513"/>
    </source>
</evidence>
<dbReference type="RefSeq" id="WP_145432449.1">
    <property type="nucleotide sequence ID" value="NZ_CP036339.1"/>
</dbReference>
<evidence type="ECO:0000256" key="2">
    <source>
        <dbReference type="ARBA" id="ARBA00022527"/>
    </source>
</evidence>
<evidence type="ECO:0000256" key="3">
    <source>
        <dbReference type="ARBA" id="ARBA00022679"/>
    </source>
</evidence>
<accession>A0A517TX37</accession>
<dbReference type="KEGG" id="llh:I41_21190"/>
<name>A0A517TX37_9BACT</name>
<dbReference type="InterPro" id="IPR017441">
    <property type="entry name" value="Protein_kinase_ATP_BS"/>
</dbReference>
<dbReference type="SUPFAM" id="SSF56112">
    <property type="entry name" value="Protein kinase-like (PK-like)"/>
    <property type="match status" value="1"/>
</dbReference>
<keyword evidence="11" id="KW-1185">Reference proteome</keyword>
<evidence type="ECO:0000256" key="6">
    <source>
        <dbReference type="ARBA" id="ARBA00022840"/>
    </source>
</evidence>
<protein>
    <recommendedName>
        <fullName evidence="1">non-specific serine/threonine protein kinase</fullName>
        <ecNumber evidence="1">2.7.11.1</ecNumber>
    </recommendedName>
</protein>
<feature type="region of interest" description="Disordered" evidence="8">
    <location>
        <begin position="318"/>
        <end position="366"/>
    </location>
</feature>
<dbReference type="InterPro" id="IPR000719">
    <property type="entry name" value="Prot_kinase_dom"/>
</dbReference>
<dbReference type="InterPro" id="IPR011009">
    <property type="entry name" value="Kinase-like_dom_sf"/>
</dbReference>
<feature type="domain" description="Protein kinase" evidence="9">
    <location>
        <begin position="9"/>
        <end position="267"/>
    </location>
</feature>
<evidence type="ECO:0000259" key="9">
    <source>
        <dbReference type="PROSITE" id="PS50011"/>
    </source>
</evidence>
<dbReference type="SMART" id="SM00220">
    <property type="entry name" value="S_TKc"/>
    <property type="match status" value="1"/>
</dbReference>
<dbReference type="PROSITE" id="PS00108">
    <property type="entry name" value="PROTEIN_KINASE_ST"/>
    <property type="match status" value="1"/>
</dbReference>